<protein>
    <submittedName>
        <fullName evidence="11">F-type H+-transporting ATPase subunit gamma</fullName>
    </submittedName>
</protein>
<evidence type="ECO:0000256" key="4">
    <source>
        <dbReference type="ARBA" id="ARBA00022448"/>
    </source>
</evidence>
<keyword evidence="9" id="KW-0066">ATP synthesis</keyword>
<name>A0A1Y6D4U6_9GAMM</name>
<dbReference type="OrthoDB" id="187217at2"/>
<dbReference type="GO" id="GO:0045259">
    <property type="term" value="C:proton-transporting ATP synthase complex"/>
    <property type="evidence" value="ECO:0007669"/>
    <property type="project" value="UniProtKB-KW"/>
</dbReference>
<keyword evidence="8" id="KW-0139">CF(1)</keyword>
<evidence type="ECO:0000256" key="7">
    <source>
        <dbReference type="ARBA" id="ARBA00023136"/>
    </source>
</evidence>
<evidence type="ECO:0000313" key="11">
    <source>
        <dbReference type="EMBL" id="SMF95883.1"/>
    </source>
</evidence>
<evidence type="ECO:0000256" key="10">
    <source>
        <dbReference type="SAM" id="Coils"/>
    </source>
</evidence>
<keyword evidence="6" id="KW-0406">Ion transport</keyword>
<dbReference type="Gene3D" id="1.10.287.80">
    <property type="entry name" value="ATP synthase, gamma subunit, helix hairpin domain"/>
    <property type="match status" value="1"/>
</dbReference>
<dbReference type="InterPro" id="IPR035968">
    <property type="entry name" value="ATP_synth_F1_ATPase_gsu"/>
</dbReference>
<evidence type="ECO:0000256" key="9">
    <source>
        <dbReference type="ARBA" id="ARBA00023310"/>
    </source>
</evidence>
<keyword evidence="4" id="KW-0813">Transport</keyword>
<dbReference type="InterPro" id="IPR000131">
    <property type="entry name" value="ATP_synth_F1_gsu"/>
</dbReference>
<evidence type="ECO:0000313" key="12">
    <source>
        <dbReference type="Proteomes" id="UP000192923"/>
    </source>
</evidence>
<comment type="function">
    <text evidence="1">Produces ATP from ADP in the presence of a proton gradient across the membrane. The gamma chain is believed to be important in regulating ATPase activity and the flow of protons through the CF(0) complex.</text>
</comment>
<dbReference type="STRING" id="1760988.SAMN02949497_3260"/>
<comment type="subcellular location">
    <subcellularLocation>
        <location evidence="2">Membrane</location>
        <topology evidence="2">Peripheral membrane protein</topology>
    </subcellularLocation>
</comment>
<proteinExistence type="inferred from homology"/>
<organism evidence="11 12">
    <name type="scientific">Methylomagnum ishizawai</name>
    <dbReference type="NCBI Taxonomy" id="1760988"/>
    <lineage>
        <taxon>Bacteria</taxon>
        <taxon>Pseudomonadati</taxon>
        <taxon>Pseudomonadota</taxon>
        <taxon>Gammaproteobacteria</taxon>
        <taxon>Methylococcales</taxon>
        <taxon>Methylococcaceae</taxon>
        <taxon>Methylomagnum</taxon>
    </lineage>
</organism>
<dbReference type="PRINTS" id="PR00126">
    <property type="entry name" value="ATPASEGAMMA"/>
</dbReference>
<evidence type="ECO:0000256" key="8">
    <source>
        <dbReference type="ARBA" id="ARBA00023196"/>
    </source>
</evidence>
<dbReference type="SUPFAM" id="SSF52943">
    <property type="entry name" value="ATP synthase (F1-ATPase), gamma subunit"/>
    <property type="match status" value="1"/>
</dbReference>
<dbReference type="Pfam" id="PF00231">
    <property type="entry name" value="ATP-synt"/>
    <property type="match status" value="1"/>
</dbReference>
<dbReference type="Gene3D" id="3.40.1380.10">
    <property type="match status" value="1"/>
</dbReference>
<sequence>MSRRAQVEEHMARLAEISGILAAMKTLASIETHKFARYMAQQAALVENIETAAADFLAFHPDFRDDATAADDARRLWLVIGSERGFCGDFNEAVAAALEASPEPGPRLLVVGRRLAGKLERHPRLVGWLDGPNTAEEVRPVLDRLLNQLHALRETPPAWTRLGVLAHAAEGGVVPHTVLPMQPPQSTRPAYPPRLNLDPAEFFAGLTGHYLAAKLPCLFHGSLLAENRRRLEHMERALHRMQAKLEDLGRARNALRQEEITEEIEMILLSAEARLGGIN</sequence>
<accession>A0A1Y6D4U6</accession>
<comment type="similarity">
    <text evidence="3">Belongs to the ATPase gamma chain family.</text>
</comment>
<evidence type="ECO:0000256" key="1">
    <source>
        <dbReference type="ARBA" id="ARBA00003456"/>
    </source>
</evidence>
<evidence type="ECO:0000256" key="6">
    <source>
        <dbReference type="ARBA" id="ARBA00023065"/>
    </source>
</evidence>
<keyword evidence="5" id="KW-0375">Hydrogen ion transport</keyword>
<evidence type="ECO:0000256" key="5">
    <source>
        <dbReference type="ARBA" id="ARBA00022781"/>
    </source>
</evidence>
<keyword evidence="10" id="KW-0175">Coiled coil</keyword>
<dbReference type="Proteomes" id="UP000192923">
    <property type="component" value="Unassembled WGS sequence"/>
</dbReference>
<keyword evidence="7" id="KW-0472">Membrane</keyword>
<dbReference type="AlphaFoldDB" id="A0A1Y6D4U6"/>
<evidence type="ECO:0000256" key="3">
    <source>
        <dbReference type="ARBA" id="ARBA00007681"/>
    </source>
</evidence>
<evidence type="ECO:0000256" key="2">
    <source>
        <dbReference type="ARBA" id="ARBA00004170"/>
    </source>
</evidence>
<dbReference type="GO" id="GO:0046933">
    <property type="term" value="F:proton-transporting ATP synthase activity, rotational mechanism"/>
    <property type="evidence" value="ECO:0007669"/>
    <property type="project" value="InterPro"/>
</dbReference>
<keyword evidence="12" id="KW-1185">Reference proteome</keyword>
<feature type="coiled-coil region" evidence="10">
    <location>
        <begin position="224"/>
        <end position="258"/>
    </location>
</feature>
<dbReference type="EMBL" id="FXAM01000001">
    <property type="protein sequence ID" value="SMF95883.1"/>
    <property type="molecule type" value="Genomic_DNA"/>
</dbReference>
<gene>
    <name evidence="11" type="ORF">SAMN02949497_3260</name>
</gene>
<dbReference type="RefSeq" id="WP_085214490.1">
    <property type="nucleotide sequence ID" value="NZ_FXAM01000001.1"/>
</dbReference>
<reference evidence="11 12" key="1">
    <citation type="submission" date="2016-12" db="EMBL/GenBank/DDBJ databases">
        <authorList>
            <person name="Song W.-J."/>
            <person name="Kurnit D.M."/>
        </authorList>
    </citation>
    <scope>NUCLEOTIDE SEQUENCE [LARGE SCALE GENOMIC DNA]</scope>
    <source>
        <strain evidence="11 12">175</strain>
    </source>
</reference>